<dbReference type="Proteomes" id="UP000245533">
    <property type="component" value="Unassembled WGS sequence"/>
</dbReference>
<proteinExistence type="predicted"/>
<reference evidence="1 2" key="1">
    <citation type="submission" date="2018-05" db="EMBL/GenBank/DDBJ databases">
        <title>Rhodohalobacter halophilus gen. nov., sp. nov., a moderately halophilic member of the family Balneolaceae.</title>
        <authorList>
            <person name="Liu Z.-W."/>
        </authorList>
    </citation>
    <scope>NUCLEOTIDE SEQUENCE [LARGE SCALE GENOMIC DNA]</scope>
    <source>
        <strain evidence="1 2">8A47</strain>
    </source>
</reference>
<gene>
    <name evidence="1" type="ORF">DDZ15_06095</name>
</gene>
<keyword evidence="2" id="KW-1185">Reference proteome</keyword>
<evidence type="ECO:0000313" key="2">
    <source>
        <dbReference type="Proteomes" id="UP000245533"/>
    </source>
</evidence>
<accession>A0A316TQE7</accession>
<comment type="caution">
    <text evidence="1">The sequence shown here is derived from an EMBL/GenBank/DDBJ whole genome shotgun (WGS) entry which is preliminary data.</text>
</comment>
<dbReference type="EMBL" id="QGGB01000005">
    <property type="protein sequence ID" value="PWN06843.1"/>
    <property type="molecule type" value="Genomic_DNA"/>
</dbReference>
<name>A0A316TQE7_9BACT</name>
<sequence length="486" mass="55146">MPAKREEKALLEFKHAVDDVVRLLRKASEAQTVYLYWVNRQRGQFVLETSSTILQNVMFEDRVGFEAHYLDGYKDIEQITQLKVQEDVPKDALKHYHEHIPVRFLTLVPFTNNGETVAVTVIETEEQISTTELEETLSAYRNALLNLLNTYLELTDLYEVQREWPDYEESLEKLSPRLHKVENIKILVEEMQKLLPSGDVLIVARGMDSWVSLIGSKKGTSVTSPGLMVEEKSMAYDALQKGTAQFSMHFNQNPKRISSLESDTRGATLAIPVLINDRRHAVVLAYDKNPLVFKESTKHQLKNVVRVASLSIQVHLGKIGVDEDLLTSEYGSFIPEMWEYGLEVMIANAGKTERKGWFGFAGVENAAELRSRFRLETLKKLQKLIVKKLNPAASGYSGYIGFNSDYIYSFLLYSEDENEYAEWKKSVEKIFAEPLELIDGQKAEVSIKMGSVYVDGPGADIHDVMDSAKEELSAAMKENVKDEGNN</sequence>
<dbReference type="RefSeq" id="WP_109646166.1">
    <property type="nucleotide sequence ID" value="NZ_QGGB01000005.1"/>
</dbReference>
<evidence type="ECO:0000313" key="1">
    <source>
        <dbReference type="EMBL" id="PWN06843.1"/>
    </source>
</evidence>
<organism evidence="1 2">
    <name type="scientific">Rhodohalobacter mucosus</name>
    <dbReference type="NCBI Taxonomy" id="2079485"/>
    <lineage>
        <taxon>Bacteria</taxon>
        <taxon>Pseudomonadati</taxon>
        <taxon>Balneolota</taxon>
        <taxon>Balneolia</taxon>
        <taxon>Balneolales</taxon>
        <taxon>Balneolaceae</taxon>
        <taxon>Rhodohalobacter</taxon>
    </lineage>
</organism>
<dbReference type="AlphaFoldDB" id="A0A316TQE7"/>
<dbReference type="OrthoDB" id="1522188at2"/>
<protein>
    <submittedName>
        <fullName evidence="1">GAF domain-containing protein</fullName>
    </submittedName>
</protein>